<dbReference type="OrthoDB" id="3695445at2"/>
<dbReference type="SUPFAM" id="SSF55961">
    <property type="entry name" value="Bet v1-like"/>
    <property type="match status" value="1"/>
</dbReference>
<dbReference type="InterPro" id="IPR005031">
    <property type="entry name" value="COQ10_START"/>
</dbReference>
<protein>
    <submittedName>
        <fullName evidence="3">Polyketide cyclase / dehydrase and lipid transport</fullName>
    </submittedName>
</protein>
<dbReference type="RefSeq" id="WP_090586614.1">
    <property type="nucleotide sequence ID" value="NZ_FNDT01000008.1"/>
</dbReference>
<gene>
    <name evidence="3" type="ORF">SAMN04488693_10858</name>
</gene>
<sequence>MSTRIEKQIMVNVPVSVAYNQWTQFEEFPHFMSGVKQVEQLSDDRLHWIAEIGGVKREWEAKILAQEPDRRVAWAATEGATNAGAVSFEDVGGGQTSIRLELEYEPEGMIEKIGDKLHVVEKEAEGDLKRFKEFIEDEGYATGAWRGSVAGGTVGTPTVADAAASRGDDGKVGISGKAAAAGIGVAAAAAAGVAAASGNKQNTSDADVTTTDVPVTPAVPVEDTTPPDVTPVAGVSGAAGVSGTGAAGVSGTTSDTPGERPLGEPFDQTNGLADVDGESDGLAGSDEHSAAEREEDQTGGFMPPTRQGGL</sequence>
<dbReference type="InterPro" id="IPR047137">
    <property type="entry name" value="ORF3"/>
</dbReference>
<feature type="region of interest" description="Disordered" evidence="1">
    <location>
        <begin position="198"/>
        <end position="310"/>
    </location>
</feature>
<dbReference type="CDD" id="cd07817">
    <property type="entry name" value="SRPBCC_8"/>
    <property type="match status" value="1"/>
</dbReference>
<dbReference type="EMBL" id="FNDT01000008">
    <property type="protein sequence ID" value="SDI26955.1"/>
    <property type="molecule type" value="Genomic_DNA"/>
</dbReference>
<feature type="compositionally biased region" description="Low complexity" evidence="1">
    <location>
        <begin position="205"/>
        <end position="239"/>
    </location>
</feature>
<proteinExistence type="predicted"/>
<name>A0A1G8J6R6_9MICC</name>
<dbReference type="STRING" id="335973.SAMN04488693_10858"/>
<reference evidence="3 4" key="1">
    <citation type="submission" date="2016-10" db="EMBL/GenBank/DDBJ databases">
        <authorList>
            <person name="de Groot N.N."/>
        </authorList>
    </citation>
    <scope>NUCLEOTIDE SEQUENCE [LARGE SCALE GENOMIC DNA]</scope>
    <source>
        <strain evidence="3 4">NP_1H</strain>
    </source>
</reference>
<dbReference type="Proteomes" id="UP000199258">
    <property type="component" value="Unassembled WGS sequence"/>
</dbReference>
<dbReference type="PANTHER" id="PTHR33824:SF7">
    <property type="entry name" value="POLYKETIDE CYCLASE_DEHYDRASE AND LIPID TRANSPORT SUPERFAMILY PROTEIN"/>
    <property type="match status" value="1"/>
</dbReference>
<dbReference type="Pfam" id="PF03364">
    <property type="entry name" value="Polyketide_cyc"/>
    <property type="match status" value="1"/>
</dbReference>
<feature type="domain" description="Coenzyme Q-binding protein COQ10 START" evidence="2">
    <location>
        <begin position="11"/>
        <end position="131"/>
    </location>
</feature>
<dbReference type="AlphaFoldDB" id="A0A1G8J6R6"/>
<dbReference type="PANTHER" id="PTHR33824">
    <property type="entry name" value="POLYKETIDE CYCLASE/DEHYDRASE AND LIPID TRANSPORT SUPERFAMILY PROTEIN"/>
    <property type="match status" value="1"/>
</dbReference>
<evidence type="ECO:0000313" key="3">
    <source>
        <dbReference type="EMBL" id="SDI26955.1"/>
    </source>
</evidence>
<evidence type="ECO:0000259" key="2">
    <source>
        <dbReference type="Pfam" id="PF03364"/>
    </source>
</evidence>
<dbReference type="Gene3D" id="3.30.530.20">
    <property type="match status" value="1"/>
</dbReference>
<keyword evidence="4" id="KW-1185">Reference proteome</keyword>
<accession>A0A1G8J6R6</accession>
<organism evidence="3 4">
    <name type="scientific">Arthrobacter subterraneus</name>
    <dbReference type="NCBI Taxonomy" id="335973"/>
    <lineage>
        <taxon>Bacteria</taxon>
        <taxon>Bacillati</taxon>
        <taxon>Actinomycetota</taxon>
        <taxon>Actinomycetes</taxon>
        <taxon>Micrococcales</taxon>
        <taxon>Micrococcaceae</taxon>
        <taxon>Arthrobacter</taxon>
    </lineage>
</organism>
<dbReference type="InterPro" id="IPR023393">
    <property type="entry name" value="START-like_dom_sf"/>
</dbReference>
<evidence type="ECO:0000313" key="4">
    <source>
        <dbReference type="Proteomes" id="UP000199258"/>
    </source>
</evidence>
<evidence type="ECO:0000256" key="1">
    <source>
        <dbReference type="SAM" id="MobiDB-lite"/>
    </source>
</evidence>